<sequence length="174" mass="20122">MSDWVEILRHTIGADQYGHIRHDRNYFITGEGGKDWLACVGLVSAGYMTSRKGNAATGGDDIFFATRAGREFVQLNNEPAPEPRKRTKADEWRDRDGCESFGEFLTNGRLPVFEQRQAYGNAPRDRYGYEYRMYRYEAYPYDYRRDVEGEWCGTKKEAKASYKAALKERQRASA</sequence>
<evidence type="ECO:0000313" key="2">
    <source>
        <dbReference type="Proteomes" id="UP000325273"/>
    </source>
</evidence>
<organism evidence="1 2">
    <name type="scientific">Paraburkholderia panacisoli</name>
    <dbReference type="NCBI Taxonomy" id="2603818"/>
    <lineage>
        <taxon>Bacteria</taxon>
        <taxon>Pseudomonadati</taxon>
        <taxon>Pseudomonadota</taxon>
        <taxon>Betaproteobacteria</taxon>
        <taxon>Burkholderiales</taxon>
        <taxon>Burkholderiaceae</taxon>
        <taxon>Paraburkholderia</taxon>
    </lineage>
</organism>
<keyword evidence="2" id="KW-1185">Reference proteome</keyword>
<gene>
    <name evidence="1" type="ORF">FVF58_09340</name>
</gene>
<evidence type="ECO:0000313" key="1">
    <source>
        <dbReference type="EMBL" id="KAA1012987.1"/>
    </source>
</evidence>
<dbReference type="RefSeq" id="WP_149669617.1">
    <property type="nucleotide sequence ID" value="NZ_VTUZ01000005.1"/>
</dbReference>
<dbReference type="Proteomes" id="UP000325273">
    <property type="component" value="Unassembled WGS sequence"/>
</dbReference>
<dbReference type="EMBL" id="VTUZ01000005">
    <property type="protein sequence ID" value="KAA1012987.1"/>
    <property type="molecule type" value="Genomic_DNA"/>
</dbReference>
<dbReference type="AlphaFoldDB" id="A0A5B0HCR4"/>
<proteinExistence type="predicted"/>
<comment type="caution">
    <text evidence="1">The sequence shown here is derived from an EMBL/GenBank/DDBJ whole genome shotgun (WGS) entry which is preliminary data.</text>
</comment>
<accession>A0A5B0HCR4</accession>
<protein>
    <submittedName>
        <fullName evidence="1">Uncharacterized protein</fullName>
    </submittedName>
</protein>
<reference evidence="1 2" key="1">
    <citation type="submission" date="2019-08" db="EMBL/GenBank/DDBJ databases">
        <title>Paraburkholderia sp. DCY113.</title>
        <authorList>
            <person name="Kang J."/>
        </authorList>
    </citation>
    <scope>NUCLEOTIDE SEQUENCE [LARGE SCALE GENOMIC DNA]</scope>
    <source>
        <strain evidence="1 2">DCY113</strain>
    </source>
</reference>
<name>A0A5B0HCR4_9BURK</name>